<dbReference type="Proteomes" id="UP000807469">
    <property type="component" value="Unassembled WGS sequence"/>
</dbReference>
<evidence type="ECO:0008006" key="4">
    <source>
        <dbReference type="Google" id="ProtNLM"/>
    </source>
</evidence>
<keyword evidence="1" id="KW-1133">Transmembrane helix</keyword>
<accession>A0A9P6D5P3</accession>
<reference evidence="2" key="1">
    <citation type="submission" date="2020-11" db="EMBL/GenBank/DDBJ databases">
        <authorList>
            <consortium name="DOE Joint Genome Institute"/>
            <person name="Ahrendt S."/>
            <person name="Riley R."/>
            <person name="Andreopoulos W."/>
            <person name="Labutti K."/>
            <person name="Pangilinan J."/>
            <person name="Ruiz-Duenas F.J."/>
            <person name="Barrasa J.M."/>
            <person name="Sanchez-Garcia M."/>
            <person name="Camarero S."/>
            <person name="Miyauchi S."/>
            <person name="Serrano A."/>
            <person name="Linde D."/>
            <person name="Babiker R."/>
            <person name="Drula E."/>
            <person name="Ayuso-Fernandez I."/>
            <person name="Pacheco R."/>
            <person name="Padilla G."/>
            <person name="Ferreira P."/>
            <person name="Barriuso J."/>
            <person name="Kellner H."/>
            <person name="Castanera R."/>
            <person name="Alfaro M."/>
            <person name="Ramirez L."/>
            <person name="Pisabarro A.G."/>
            <person name="Kuo A."/>
            <person name="Tritt A."/>
            <person name="Lipzen A."/>
            <person name="He G."/>
            <person name="Yan M."/>
            <person name="Ng V."/>
            <person name="Cullen D."/>
            <person name="Martin F."/>
            <person name="Rosso M.-N."/>
            <person name="Henrissat B."/>
            <person name="Hibbett D."/>
            <person name="Martinez A.T."/>
            <person name="Grigoriev I.V."/>
        </authorList>
    </citation>
    <scope>NUCLEOTIDE SEQUENCE</scope>
    <source>
        <strain evidence="2">CIRM-BRFM 674</strain>
    </source>
</reference>
<proteinExistence type="predicted"/>
<feature type="transmembrane region" description="Helical" evidence="1">
    <location>
        <begin position="126"/>
        <end position="151"/>
    </location>
</feature>
<keyword evidence="3" id="KW-1185">Reference proteome</keyword>
<keyword evidence="1" id="KW-0812">Transmembrane</keyword>
<feature type="transmembrane region" description="Helical" evidence="1">
    <location>
        <begin position="87"/>
        <end position="106"/>
    </location>
</feature>
<comment type="caution">
    <text evidence="2">The sequence shown here is derived from an EMBL/GenBank/DDBJ whole genome shotgun (WGS) entry which is preliminary data.</text>
</comment>
<dbReference type="AlphaFoldDB" id="A0A9P6D5P3"/>
<gene>
    <name evidence="2" type="ORF">BDN70DRAFT_849011</name>
</gene>
<evidence type="ECO:0000313" key="2">
    <source>
        <dbReference type="EMBL" id="KAF9484749.1"/>
    </source>
</evidence>
<evidence type="ECO:0000313" key="3">
    <source>
        <dbReference type="Proteomes" id="UP000807469"/>
    </source>
</evidence>
<dbReference type="EMBL" id="MU155140">
    <property type="protein sequence ID" value="KAF9484749.1"/>
    <property type="molecule type" value="Genomic_DNA"/>
</dbReference>
<feature type="transmembrane region" description="Helical" evidence="1">
    <location>
        <begin position="53"/>
        <end position="75"/>
    </location>
</feature>
<feature type="transmembrane region" description="Helical" evidence="1">
    <location>
        <begin position="12"/>
        <end position="33"/>
    </location>
</feature>
<dbReference type="OrthoDB" id="2501127at2759"/>
<evidence type="ECO:0000256" key="1">
    <source>
        <dbReference type="SAM" id="Phobius"/>
    </source>
</evidence>
<keyword evidence="1" id="KW-0472">Membrane</keyword>
<protein>
    <recommendedName>
        <fullName evidence="4">MARVEL domain-containing protein</fullName>
    </recommendedName>
</protein>
<organism evidence="2 3">
    <name type="scientific">Pholiota conissans</name>
    <dbReference type="NCBI Taxonomy" id="109636"/>
    <lineage>
        <taxon>Eukaryota</taxon>
        <taxon>Fungi</taxon>
        <taxon>Dikarya</taxon>
        <taxon>Basidiomycota</taxon>
        <taxon>Agaricomycotina</taxon>
        <taxon>Agaricomycetes</taxon>
        <taxon>Agaricomycetidae</taxon>
        <taxon>Agaricales</taxon>
        <taxon>Agaricineae</taxon>
        <taxon>Strophariaceae</taxon>
        <taxon>Pholiota</taxon>
    </lineage>
</organism>
<name>A0A9P6D5P3_9AGAR</name>
<sequence>MQLDFPIIRMVLYGVLAFWSFILFCLAAARLNYTNHLPRGDPLNGGRSFYDPIVVEVLITTLMTMPFAVFIILSIHKRWEHPVVSTFLAEIVGLSVLWIFWIAGAAGTTSPWGNLGFCQQFEACRVLSALVAFAWLGWFTITALLAFSLLFSIANKAAFEPLHGRWNPRQSQYVDNVVRA</sequence>